<comment type="caution">
    <text evidence="4">The sequence shown here is derived from an EMBL/GenBank/DDBJ whole genome shotgun (WGS) entry which is preliminary data.</text>
</comment>
<dbReference type="EMBL" id="JAEPQZ010000004">
    <property type="protein sequence ID" value="KAG2182221.1"/>
    <property type="molecule type" value="Genomic_DNA"/>
</dbReference>
<gene>
    <name evidence="4" type="ORF">INT43_007148</name>
</gene>
<sequence length="782" mass="88906">MTQCVLELLYNALDAGARNITVEANTETYVLVVSDNGCGIPSSEVAKLARRNFTSKCQSWSDIQGLKTFGFRGEGDGPSRGVSFATLEVITKHNDSHDTMHGIWRDGEMISLFASKNEQKMHAGTIVVARDLFYKHPVRRKQMQLELQQRASANNDKVLNDIKRSIEKLALCRFQVSWTLIDLSSQSKVMVAKPCDSSFKMFQHLYGYDLTQDGKRHTLDEGGILIDGFISPRLHNIKIYLLVTTDVNDQLIRFGGAYNALDKLLRQLIGTNDALGQYLLPTLYHLISFQLPTHSKAAKPNQNHPLYLMAIRTSMGTSKAKDLLEHYADESELVNDLQLCINQYVHEALNIGKQTTNETAISDHPQQAEILRFPGTGLSSHYTSKRGRHTPDDYEAISRKSFRYESHNSESSRALHQQQEEHDGDVQNDFQQISNVHLTRIEHQNSMPASNQQDVFFHHFPRIFRYEGLPDTLSSDLLLNAKAIGQVDKKFIAFQISGKRFEDGNDDIKSMIVLADQHAVDERILLEKMFRNFMDVMTTTPSTSDSGTSAVGSILLSPPRKINLSPIEVSKALRYRSFFIKWNIYYVDAGVYQSEEHVATKSSIGESTHFRKVHSSSSYFKRDTQQATSTDGILVSKIPRIISDRCATNPALMKQIIFEHIDWLESQSSIQQLVESHESRDKPESWNRKLRDCPRIIIEILKSKACRNAIMFNDALSKNECQKLIDLMSECVYPFQCAHGRLSMVPMIKYNTHGADQRQRLAQQPSRQRKLTFERFITTDGV</sequence>
<keyword evidence="5" id="KW-1185">Reference proteome</keyword>
<dbReference type="InterPro" id="IPR037198">
    <property type="entry name" value="MutL_C_sf"/>
</dbReference>
<evidence type="ECO:0000313" key="5">
    <source>
        <dbReference type="Proteomes" id="UP000654370"/>
    </source>
</evidence>
<dbReference type="InterPro" id="IPR036890">
    <property type="entry name" value="HATPase_C_sf"/>
</dbReference>
<dbReference type="Pfam" id="PF13589">
    <property type="entry name" value="HATPase_c_3"/>
    <property type="match status" value="1"/>
</dbReference>
<dbReference type="SUPFAM" id="SSF55874">
    <property type="entry name" value="ATPase domain of HSP90 chaperone/DNA topoisomerase II/histidine kinase"/>
    <property type="match status" value="1"/>
</dbReference>
<feature type="compositionally biased region" description="Basic and acidic residues" evidence="2">
    <location>
        <begin position="389"/>
        <end position="410"/>
    </location>
</feature>
<feature type="domain" description="MutL C-terminal dimerisation" evidence="3">
    <location>
        <begin position="483"/>
        <end position="716"/>
    </location>
</feature>
<dbReference type="PANTHER" id="PTHR10073:SF47">
    <property type="entry name" value="DNA MISMATCH REPAIR PROTEIN MLH3"/>
    <property type="match status" value="1"/>
</dbReference>
<dbReference type="GO" id="GO:0006298">
    <property type="term" value="P:mismatch repair"/>
    <property type="evidence" value="ECO:0007669"/>
    <property type="project" value="InterPro"/>
</dbReference>
<dbReference type="SUPFAM" id="SSF118116">
    <property type="entry name" value="DNA mismatch repair protein MutL"/>
    <property type="match status" value="1"/>
</dbReference>
<evidence type="ECO:0000259" key="3">
    <source>
        <dbReference type="SMART" id="SM00853"/>
    </source>
</evidence>
<name>A0A8H7PZZ8_MORIS</name>
<dbReference type="GO" id="GO:0140664">
    <property type="term" value="F:ATP-dependent DNA damage sensor activity"/>
    <property type="evidence" value="ECO:0007669"/>
    <property type="project" value="InterPro"/>
</dbReference>
<dbReference type="GO" id="GO:0005524">
    <property type="term" value="F:ATP binding"/>
    <property type="evidence" value="ECO:0007669"/>
    <property type="project" value="InterPro"/>
</dbReference>
<evidence type="ECO:0000256" key="1">
    <source>
        <dbReference type="ARBA" id="ARBA00006082"/>
    </source>
</evidence>
<comment type="similarity">
    <text evidence="1">Belongs to the DNA mismatch repair MutL/HexB family.</text>
</comment>
<dbReference type="Proteomes" id="UP000654370">
    <property type="component" value="Unassembled WGS sequence"/>
</dbReference>
<dbReference type="AlphaFoldDB" id="A0A8H7PZZ8"/>
<dbReference type="Gene3D" id="3.30.565.10">
    <property type="entry name" value="Histidine kinase-like ATPase, C-terminal domain"/>
    <property type="match status" value="1"/>
</dbReference>
<dbReference type="PANTHER" id="PTHR10073">
    <property type="entry name" value="DNA MISMATCH REPAIR PROTEIN MLH, PMS, MUTL"/>
    <property type="match status" value="1"/>
</dbReference>
<dbReference type="InterPro" id="IPR038973">
    <property type="entry name" value="MutL/Mlh/Pms-like"/>
</dbReference>
<organism evidence="4 5">
    <name type="scientific">Mortierella isabellina</name>
    <name type="common">Filamentous fungus</name>
    <name type="synonym">Umbelopsis isabellina</name>
    <dbReference type="NCBI Taxonomy" id="91625"/>
    <lineage>
        <taxon>Eukaryota</taxon>
        <taxon>Fungi</taxon>
        <taxon>Fungi incertae sedis</taxon>
        <taxon>Mucoromycota</taxon>
        <taxon>Mucoromycotina</taxon>
        <taxon>Umbelopsidomycetes</taxon>
        <taxon>Umbelopsidales</taxon>
        <taxon>Umbelopsidaceae</taxon>
        <taxon>Umbelopsis</taxon>
    </lineage>
</organism>
<dbReference type="GO" id="GO:0016887">
    <property type="term" value="F:ATP hydrolysis activity"/>
    <property type="evidence" value="ECO:0007669"/>
    <property type="project" value="InterPro"/>
</dbReference>
<feature type="region of interest" description="Disordered" evidence="2">
    <location>
        <begin position="373"/>
        <end position="425"/>
    </location>
</feature>
<dbReference type="OrthoDB" id="429932at2759"/>
<reference evidence="4" key="1">
    <citation type="submission" date="2020-12" db="EMBL/GenBank/DDBJ databases">
        <title>Metabolic potential, ecology and presence of endohyphal bacteria is reflected in genomic diversity of Mucoromycotina.</title>
        <authorList>
            <person name="Muszewska A."/>
            <person name="Okrasinska A."/>
            <person name="Steczkiewicz K."/>
            <person name="Drgas O."/>
            <person name="Orlowska M."/>
            <person name="Perlinska-Lenart U."/>
            <person name="Aleksandrzak-Piekarczyk T."/>
            <person name="Szatraj K."/>
            <person name="Zielenkiewicz U."/>
            <person name="Pilsyk S."/>
            <person name="Malc E."/>
            <person name="Mieczkowski P."/>
            <person name="Kruszewska J.S."/>
            <person name="Biernat P."/>
            <person name="Pawlowska J."/>
        </authorList>
    </citation>
    <scope>NUCLEOTIDE SEQUENCE</scope>
    <source>
        <strain evidence="4">WA0000067209</strain>
    </source>
</reference>
<dbReference type="InterPro" id="IPR042120">
    <property type="entry name" value="MutL_C_dimsub"/>
</dbReference>
<protein>
    <recommendedName>
        <fullName evidence="3">MutL C-terminal dimerisation domain-containing protein</fullName>
    </recommendedName>
</protein>
<dbReference type="GO" id="GO:0032300">
    <property type="term" value="C:mismatch repair complex"/>
    <property type="evidence" value="ECO:0007669"/>
    <property type="project" value="InterPro"/>
</dbReference>
<evidence type="ECO:0000256" key="2">
    <source>
        <dbReference type="SAM" id="MobiDB-lite"/>
    </source>
</evidence>
<dbReference type="InterPro" id="IPR014790">
    <property type="entry name" value="MutL_C"/>
</dbReference>
<dbReference type="SMART" id="SM00853">
    <property type="entry name" value="MutL_C"/>
    <property type="match status" value="1"/>
</dbReference>
<evidence type="ECO:0000313" key="4">
    <source>
        <dbReference type="EMBL" id="KAG2182221.1"/>
    </source>
</evidence>
<proteinExistence type="inferred from homology"/>
<accession>A0A8H7PZZ8</accession>
<dbReference type="Gene3D" id="3.30.1540.20">
    <property type="entry name" value="MutL, C-terminal domain, dimerisation subdomain"/>
    <property type="match status" value="1"/>
</dbReference>